<proteinExistence type="predicted"/>
<keyword evidence="5" id="KW-1185">Reference proteome</keyword>
<dbReference type="EMBL" id="JAGGKC010000001">
    <property type="protein sequence ID" value="MBP1917668.1"/>
    <property type="molecule type" value="Genomic_DNA"/>
</dbReference>
<keyword evidence="2" id="KW-0560">Oxidoreductase</keyword>
<dbReference type="SUPFAM" id="SSF51395">
    <property type="entry name" value="FMN-linked oxidoreductases"/>
    <property type="match status" value="1"/>
</dbReference>
<evidence type="ECO:0000256" key="2">
    <source>
        <dbReference type="ARBA" id="ARBA00023002"/>
    </source>
</evidence>
<name>A0ABS4FZE0_9CLOT</name>
<dbReference type="Proteomes" id="UP001519271">
    <property type="component" value="Unassembled WGS sequence"/>
</dbReference>
<dbReference type="InterPro" id="IPR051799">
    <property type="entry name" value="NADH_flavin_oxidoreductase"/>
</dbReference>
<dbReference type="PANTHER" id="PTHR43656:SF2">
    <property type="entry name" value="BINDING OXIDOREDUCTASE, PUTATIVE (AFU_ORTHOLOGUE AFUA_2G08260)-RELATED"/>
    <property type="match status" value="1"/>
</dbReference>
<dbReference type="InterPro" id="IPR013785">
    <property type="entry name" value="Aldolase_TIM"/>
</dbReference>
<dbReference type="RefSeq" id="WP_209457913.1">
    <property type="nucleotide sequence ID" value="NZ_JAGGKC010000001.1"/>
</dbReference>
<feature type="domain" description="NADH:flavin oxidoreductase/NADH oxidase N-terminal" evidence="3">
    <location>
        <begin position="8"/>
        <end position="325"/>
    </location>
</feature>
<evidence type="ECO:0000259" key="3">
    <source>
        <dbReference type="Pfam" id="PF00724"/>
    </source>
</evidence>
<dbReference type="Gene3D" id="3.20.20.70">
    <property type="entry name" value="Aldolase class I"/>
    <property type="match status" value="1"/>
</dbReference>
<sequence>MNKALEEVKLTNLSLKNRIVRSATVDPFGNLDGTVSEEQVKLYEILAENNIGLIISAMSYITPAGKVGREQNAICDDEFIDSHRKLVDTVHLAGSKVILQISHCGSGSMSLDGMPPVAPSPVPYPGSDVVPRELTVPEIELIIEQFIEAAVRAKKAGYDGIQLHCAHQYLLSEFLDPVYNKRDDEYGSSIMNRFKISEQIIRGCVRELGVSYPIFIKVNSNTAGNDDEYYNDLIYVAKKCKELGVAAIEYSGYNFTPLGRKGLHNYYLDRVSDIRREVDIPAILVGGIRSFKDMDTVLDSGIDMLSISRPFICEPDLVTRLISGQEEAKCTSCSKCFYLYRKEGRRCIFHEKLD</sequence>
<dbReference type="CDD" id="cd02803">
    <property type="entry name" value="OYE_like_FMN_family"/>
    <property type="match status" value="1"/>
</dbReference>
<gene>
    <name evidence="4" type="ORF">J2Z34_000131</name>
</gene>
<dbReference type="PANTHER" id="PTHR43656">
    <property type="entry name" value="BINDING OXIDOREDUCTASE, PUTATIVE (AFU_ORTHOLOGUE AFUA_2G08260)-RELATED"/>
    <property type="match status" value="1"/>
</dbReference>
<accession>A0ABS4FZE0</accession>
<evidence type="ECO:0000313" key="4">
    <source>
        <dbReference type="EMBL" id="MBP1917668.1"/>
    </source>
</evidence>
<keyword evidence="1" id="KW-0285">Flavoprotein</keyword>
<comment type="caution">
    <text evidence="4">The sequence shown here is derived from an EMBL/GenBank/DDBJ whole genome shotgun (WGS) entry which is preliminary data.</text>
</comment>
<dbReference type="InterPro" id="IPR001155">
    <property type="entry name" value="OxRdtase_FMN_N"/>
</dbReference>
<evidence type="ECO:0000313" key="5">
    <source>
        <dbReference type="Proteomes" id="UP001519271"/>
    </source>
</evidence>
<dbReference type="Pfam" id="PF00724">
    <property type="entry name" value="Oxidored_FMN"/>
    <property type="match status" value="1"/>
</dbReference>
<evidence type="ECO:0000256" key="1">
    <source>
        <dbReference type="ARBA" id="ARBA00022630"/>
    </source>
</evidence>
<organism evidence="4 5">
    <name type="scientific">Youngiibacter multivorans</name>
    <dbReference type="NCBI Taxonomy" id="937251"/>
    <lineage>
        <taxon>Bacteria</taxon>
        <taxon>Bacillati</taxon>
        <taxon>Bacillota</taxon>
        <taxon>Clostridia</taxon>
        <taxon>Eubacteriales</taxon>
        <taxon>Clostridiaceae</taxon>
        <taxon>Youngiibacter</taxon>
    </lineage>
</organism>
<protein>
    <submittedName>
        <fullName evidence="4">2,4-dienoyl-CoA reductase-like NADH-dependent reductase (Old Yellow Enzyme family)</fullName>
    </submittedName>
</protein>
<reference evidence="4 5" key="1">
    <citation type="submission" date="2021-03" db="EMBL/GenBank/DDBJ databases">
        <title>Genomic Encyclopedia of Type Strains, Phase IV (KMG-IV): sequencing the most valuable type-strain genomes for metagenomic binning, comparative biology and taxonomic classification.</title>
        <authorList>
            <person name="Goeker M."/>
        </authorList>
    </citation>
    <scope>NUCLEOTIDE SEQUENCE [LARGE SCALE GENOMIC DNA]</scope>
    <source>
        <strain evidence="4 5">DSM 6139</strain>
    </source>
</reference>